<evidence type="ECO:0000256" key="1">
    <source>
        <dbReference type="SAM" id="Phobius"/>
    </source>
</evidence>
<evidence type="ECO:0000313" key="2">
    <source>
        <dbReference type="EMBL" id="MBT8768829.1"/>
    </source>
</evidence>
<proteinExistence type="predicted"/>
<evidence type="ECO:0008006" key="4">
    <source>
        <dbReference type="Google" id="ProtNLM"/>
    </source>
</evidence>
<feature type="transmembrane region" description="Helical" evidence="1">
    <location>
        <begin position="20"/>
        <end position="38"/>
    </location>
</feature>
<keyword evidence="1" id="KW-0472">Membrane</keyword>
<organism evidence="2 3">
    <name type="scientific">Metapseudomonas boanensis</name>
    <dbReference type="NCBI Taxonomy" id="2822138"/>
    <lineage>
        <taxon>Bacteria</taxon>
        <taxon>Pseudomonadati</taxon>
        <taxon>Pseudomonadota</taxon>
        <taxon>Gammaproteobacteria</taxon>
        <taxon>Pseudomonadales</taxon>
        <taxon>Pseudomonadaceae</taxon>
        <taxon>Metapseudomonas</taxon>
    </lineage>
</organism>
<dbReference type="EMBL" id="JAGTIS010000016">
    <property type="protein sequence ID" value="MBT8768829.1"/>
    <property type="molecule type" value="Genomic_DNA"/>
</dbReference>
<feature type="transmembrane region" description="Helical" evidence="1">
    <location>
        <begin position="73"/>
        <end position="92"/>
    </location>
</feature>
<reference evidence="2 3" key="1">
    <citation type="submission" date="2021-04" db="EMBL/GenBank/DDBJ databases">
        <title>Pseudomonas boanensis sp. nov., a bacterium isolated from river water used for household purposes in Boane District, Mozambique.</title>
        <authorList>
            <person name="Nicklasson M."/>
            <person name="Martin-Rodriguez A.J."/>
            <person name="Thorell K."/>
            <person name="Neves L."/>
            <person name="Mussagy A."/>
            <person name="Rydberg H.A."/>
            <person name="Hernroth B."/>
            <person name="Svensson-Stadler L."/>
            <person name="Sjoling A."/>
        </authorList>
    </citation>
    <scope>NUCLEOTIDE SEQUENCE [LARGE SCALE GENOMIC DNA]</scope>
    <source>
        <strain evidence="2 3">DB1</strain>
    </source>
</reference>
<gene>
    <name evidence="2" type="ORF">J7302_22230</name>
</gene>
<dbReference type="Proteomes" id="UP001519667">
    <property type="component" value="Unassembled WGS sequence"/>
</dbReference>
<protein>
    <recommendedName>
        <fullName evidence="4">Transmembrane protein</fullName>
    </recommendedName>
</protein>
<accession>A0ABS5XM93</accession>
<evidence type="ECO:0000313" key="3">
    <source>
        <dbReference type="Proteomes" id="UP001519667"/>
    </source>
</evidence>
<comment type="caution">
    <text evidence="2">The sequence shown here is derived from an EMBL/GenBank/DDBJ whole genome shotgun (WGS) entry which is preliminary data.</text>
</comment>
<dbReference type="RefSeq" id="WP_215379861.1">
    <property type="nucleotide sequence ID" value="NZ_JAGTIS010000016.1"/>
</dbReference>
<keyword evidence="1" id="KW-1133">Transmembrane helix</keyword>
<keyword evidence="3" id="KW-1185">Reference proteome</keyword>
<keyword evidence="1" id="KW-0812">Transmembrane</keyword>
<name>A0ABS5XM93_9GAMM</name>
<sequence>MSLQALWSMFMAHPAQVVNGLAMFFACAGAWVLVATRLREQRSVAQLAADSKVEELEEEAAFQDEPSRRLNHFFYAFGYFSLAVALGVSWASTQL</sequence>